<sequence>MDTRSPSNNYPLDDNLTNMDLDDKFGRMFTVSSFSSFAELNASVKQFEQVPRYFTPIPPLKRKLAQCFAFVSPIAIHI</sequence>
<dbReference type="Proteomes" id="UP000275846">
    <property type="component" value="Unassembled WGS sequence"/>
</dbReference>
<evidence type="ECO:0000313" key="1">
    <source>
        <dbReference type="EMBL" id="VDM02506.1"/>
    </source>
</evidence>
<gene>
    <name evidence="1" type="ORF">SSLN_LOCUS16120</name>
</gene>
<evidence type="ECO:0000313" key="3">
    <source>
        <dbReference type="WBParaSite" id="SSLN_0001673001-mRNA-1"/>
    </source>
</evidence>
<accession>A0A183TI24</accession>
<organism evidence="3">
    <name type="scientific">Schistocephalus solidus</name>
    <name type="common">Tapeworm</name>
    <dbReference type="NCBI Taxonomy" id="70667"/>
    <lineage>
        <taxon>Eukaryota</taxon>
        <taxon>Metazoa</taxon>
        <taxon>Spiralia</taxon>
        <taxon>Lophotrochozoa</taxon>
        <taxon>Platyhelminthes</taxon>
        <taxon>Cestoda</taxon>
        <taxon>Eucestoda</taxon>
        <taxon>Diphyllobothriidea</taxon>
        <taxon>Diphyllobothriidae</taxon>
        <taxon>Schistocephalus</taxon>
    </lineage>
</organism>
<reference evidence="3" key="1">
    <citation type="submission" date="2016-06" db="UniProtKB">
        <authorList>
            <consortium name="WormBaseParasite"/>
        </authorList>
    </citation>
    <scope>IDENTIFICATION</scope>
</reference>
<protein>
    <submittedName>
        <fullName evidence="3">Ovule protein</fullName>
    </submittedName>
</protein>
<name>A0A183TI24_SCHSO</name>
<evidence type="ECO:0000313" key="2">
    <source>
        <dbReference type="Proteomes" id="UP000275846"/>
    </source>
</evidence>
<dbReference type="WBParaSite" id="SSLN_0001673001-mRNA-1">
    <property type="protein sequence ID" value="SSLN_0001673001-mRNA-1"/>
    <property type="gene ID" value="SSLN_0001673001"/>
</dbReference>
<dbReference type="EMBL" id="UYSU01040686">
    <property type="protein sequence ID" value="VDM02506.1"/>
    <property type="molecule type" value="Genomic_DNA"/>
</dbReference>
<keyword evidence="2" id="KW-1185">Reference proteome</keyword>
<dbReference type="AlphaFoldDB" id="A0A183TI24"/>
<proteinExistence type="predicted"/>
<reference evidence="1 2" key="2">
    <citation type="submission" date="2018-11" db="EMBL/GenBank/DDBJ databases">
        <authorList>
            <consortium name="Pathogen Informatics"/>
        </authorList>
    </citation>
    <scope>NUCLEOTIDE SEQUENCE [LARGE SCALE GENOMIC DNA]</scope>
    <source>
        <strain evidence="1 2">NST_G2</strain>
    </source>
</reference>